<dbReference type="AlphaFoldDB" id="A0A812IQW2"/>
<keyword evidence="1" id="KW-0812">Transmembrane</keyword>
<keyword evidence="3" id="KW-1185">Reference proteome</keyword>
<keyword evidence="1" id="KW-0472">Membrane</keyword>
<protein>
    <submittedName>
        <fullName evidence="2">Uncharacterized protein</fullName>
    </submittedName>
</protein>
<dbReference type="Proteomes" id="UP000649617">
    <property type="component" value="Unassembled WGS sequence"/>
</dbReference>
<evidence type="ECO:0000256" key="1">
    <source>
        <dbReference type="SAM" id="Phobius"/>
    </source>
</evidence>
<proteinExistence type="predicted"/>
<feature type="non-terminal residue" evidence="2">
    <location>
        <position position="1"/>
    </location>
</feature>
<accession>A0A812IQW2</accession>
<feature type="transmembrane region" description="Helical" evidence="1">
    <location>
        <begin position="87"/>
        <end position="104"/>
    </location>
</feature>
<evidence type="ECO:0000313" key="3">
    <source>
        <dbReference type="Proteomes" id="UP000649617"/>
    </source>
</evidence>
<feature type="transmembrane region" description="Helical" evidence="1">
    <location>
        <begin position="12"/>
        <end position="34"/>
    </location>
</feature>
<evidence type="ECO:0000313" key="2">
    <source>
        <dbReference type="EMBL" id="CAE7161148.1"/>
    </source>
</evidence>
<comment type="caution">
    <text evidence="2">The sequence shown here is derived from an EMBL/GenBank/DDBJ whole genome shotgun (WGS) entry which is preliminary data.</text>
</comment>
<organism evidence="2 3">
    <name type="scientific">Symbiodinium pilosum</name>
    <name type="common">Dinoflagellate</name>
    <dbReference type="NCBI Taxonomy" id="2952"/>
    <lineage>
        <taxon>Eukaryota</taxon>
        <taxon>Sar</taxon>
        <taxon>Alveolata</taxon>
        <taxon>Dinophyceae</taxon>
        <taxon>Suessiales</taxon>
        <taxon>Symbiodiniaceae</taxon>
        <taxon>Symbiodinium</taxon>
    </lineage>
</organism>
<gene>
    <name evidence="2" type="ORF">SPIL2461_LOCUS511</name>
</gene>
<name>A0A812IQW2_SYMPI</name>
<feature type="transmembrane region" description="Helical" evidence="1">
    <location>
        <begin position="55"/>
        <end position="75"/>
    </location>
</feature>
<dbReference type="EMBL" id="CAJNIZ010000402">
    <property type="protein sequence ID" value="CAE7161148.1"/>
    <property type="molecule type" value="Genomic_DNA"/>
</dbReference>
<reference evidence="2" key="1">
    <citation type="submission" date="2021-02" db="EMBL/GenBank/DDBJ databases">
        <authorList>
            <person name="Dougan E. K."/>
            <person name="Rhodes N."/>
            <person name="Thang M."/>
            <person name="Chan C."/>
        </authorList>
    </citation>
    <scope>NUCLEOTIDE SEQUENCE</scope>
</reference>
<sequence length="162" mass="18670">AVLLPWHPLRSSIFGALVFETWLAMLYVILRMAVSKLHWKLKTKPLWQHKDDLLRMAYLNVGLFFLARVHGRLWLPQPGGMRETVHWGFLILVAHFTFFYTVLFEMVRHVNLHISGDVFHNPQGLGICIVALAVILGVLLDHFALAFQTGVGWEYVPLLDEE</sequence>
<keyword evidence="1" id="KW-1133">Transmembrane helix</keyword>
<dbReference type="OrthoDB" id="10445372at2759"/>
<feature type="transmembrane region" description="Helical" evidence="1">
    <location>
        <begin position="125"/>
        <end position="147"/>
    </location>
</feature>